<comment type="caution">
    <text evidence="1">The sequence shown here is derived from an EMBL/GenBank/DDBJ whole genome shotgun (WGS) entry which is preliminary data.</text>
</comment>
<dbReference type="EMBL" id="CM045759">
    <property type="protein sequence ID" value="KAI8018783.1"/>
    <property type="molecule type" value="Genomic_DNA"/>
</dbReference>
<accession>A0ACC0HZ24</accession>
<gene>
    <name evidence="1" type="ORF">LOK49_LG04G03600</name>
</gene>
<sequence length="351" mass="39471">MVKKEEDEGKGKEGKNLLERPKFKNLENGRFKCVETGHEVPSHARDSYAQSKRCRIGLIDAALARNKPPLNTLHQDPLVRSKLICKLIGDIVNKSEEHIWKHINGKRFLNMLEGNEHKKKRMKADLDISRSTLSVGNHLDALASLKGEQVLIKFEVLDEEPGDDEEGGGESYVLEFDDDEEEDGSLLQRIVPFHRVVGLPKGHRQRRIVATGRVERGRIKVGDNAAIVGLRETRTTTVTRVEMFQKILDEAFTGDNAGLLFRGIQKEVGGWHLPFLAGYRHQFYMRTTDVSGRMALIMNDKDGESKMVMPEDHVKMVVELIMPATCEQGIRFAIREGGKTVGAGVIQSIVE</sequence>
<keyword evidence="2" id="KW-1185">Reference proteome</keyword>
<reference evidence="1 2" key="1">
    <citation type="journal article" date="2022" name="Plant J.">
        <title>Chromosome-level genome of Camellia lanceoleosa provides a valuable resource for understanding genome evolution and self-incompatibility.</title>
        <authorList>
            <person name="Gong W."/>
            <person name="Xiao S."/>
            <person name="Wang L."/>
            <person name="Liao Z."/>
            <person name="Chang Y."/>
            <person name="Mo W."/>
            <person name="Hu G."/>
            <person name="Li W."/>
            <person name="Zhao G."/>
            <person name="Zhu H."/>
            <person name="Hu X."/>
            <person name="Ji K."/>
            <person name="Xiang X."/>
            <person name="Song Q."/>
            <person name="Yuan D."/>
            <person name="Jin S."/>
            <person name="Zhang L."/>
        </authorList>
    </citation>
    <scope>NUCLEOTIDE SEQUENCE [LARGE SCALE GENOMIC DNA]</scope>
    <source>
        <strain evidence="1">SQ_2022a</strain>
    </source>
</reference>
<evidence type="ECO:0000313" key="1">
    <source>
        <dbReference type="EMBL" id="KAI8018783.1"/>
    </source>
</evidence>
<dbReference type="Proteomes" id="UP001060215">
    <property type="component" value="Chromosome 2"/>
</dbReference>
<evidence type="ECO:0000313" key="2">
    <source>
        <dbReference type="Proteomes" id="UP001060215"/>
    </source>
</evidence>
<protein>
    <submittedName>
        <fullName evidence="1">Uncharacterized protein</fullName>
    </submittedName>
</protein>
<name>A0ACC0HZ24_9ERIC</name>
<organism evidence="1 2">
    <name type="scientific">Camellia lanceoleosa</name>
    <dbReference type="NCBI Taxonomy" id="1840588"/>
    <lineage>
        <taxon>Eukaryota</taxon>
        <taxon>Viridiplantae</taxon>
        <taxon>Streptophyta</taxon>
        <taxon>Embryophyta</taxon>
        <taxon>Tracheophyta</taxon>
        <taxon>Spermatophyta</taxon>
        <taxon>Magnoliopsida</taxon>
        <taxon>eudicotyledons</taxon>
        <taxon>Gunneridae</taxon>
        <taxon>Pentapetalae</taxon>
        <taxon>asterids</taxon>
        <taxon>Ericales</taxon>
        <taxon>Theaceae</taxon>
        <taxon>Camellia</taxon>
    </lineage>
</organism>
<proteinExistence type="predicted"/>